<dbReference type="EMBL" id="JAJVDC020000273">
    <property type="protein sequence ID" value="KAL1616274.1"/>
    <property type="molecule type" value="Genomic_DNA"/>
</dbReference>
<evidence type="ECO:0000313" key="2">
    <source>
        <dbReference type="Proteomes" id="UP001521116"/>
    </source>
</evidence>
<organism evidence="1 2">
    <name type="scientific">Neofusicoccum ribis</name>
    <dbReference type="NCBI Taxonomy" id="45134"/>
    <lineage>
        <taxon>Eukaryota</taxon>
        <taxon>Fungi</taxon>
        <taxon>Dikarya</taxon>
        <taxon>Ascomycota</taxon>
        <taxon>Pezizomycotina</taxon>
        <taxon>Dothideomycetes</taxon>
        <taxon>Dothideomycetes incertae sedis</taxon>
        <taxon>Botryosphaeriales</taxon>
        <taxon>Botryosphaeriaceae</taxon>
        <taxon>Neofusicoccum</taxon>
    </lineage>
</organism>
<dbReference type="Pfam" id="PF14518">
    <property type="entry name" value="Haem_oxygenas_2"/>
    <property type="match status" value="1"/>
</dbReference>
<reference evidence="1 2" key="1">
    <citation type="submission" date="2024-02" db="EMBL/GenBank/DDBJ databases">
        <title>De novo assembly and annotation of 12 fungi associated with fruit tree decline syndrome in Ontario, Canada.</title>
        <authorList>
            <person name="Sulman M."/>
            <person name="Ellouze W."/>
            <person name="Ilyukhin E."/>
        </authorList>
    </citation>
    <scope>NUCLEOTIDE SEQUENCE [LARGE SCALE GENOMIC DNA]</scope>
    <source>
        <strain evidence="1 2">M1-105</strain>
    </source>
</reference>
<proteinExistence type="predicted"/>
<accession>A0ABR3SC39</accession>
<name>A0ABR3SC39_9PEZI</name>
<dbReference type="Gene3D" id="1.20.910.10">
    <property type="entry name" value="Heme oxygenase-like"/>
    <property type="match status" value="1"/>
</dbReference>
<comment type="caution">
    <text evidence="1">The sequence shown here is derived from an EMBL/GenBank/DDBJ whole genome shotgun (WGS) entry which is preliminary data.</text>
</comment>
<protein>
    <submittedName>
        <fullName evidence="1">Uncharacterized protein</fullName>
    </submittedName>
</protein>
<dbReference type="InterPro" id="IPR016084">
    <property type="entry name" value="Haem_Oase-like_multi-hlx"/>
</dbReference>
<sequence length="673" mass="74397">MFHQLHNVEAHPEVLLRAEDLLVSLLSETSNSTGSKDGTGLLSLTHYSRKELAKFLRQQAEVTDQRWLAYLQRRKAGHPRELFGDREGAKKWLRRCAPVKLVDGAWLGYVHGVSTPFAHRRASKAAWQVMSEEYGDGNLEQHHVHMYRELLQAVGAAVPDAHEAAFLHAQWGFDDIGAWEQGVAQLLISVLPHKFFAEILGFNLHYELVSLGTMMAARELREVGIDPYYFTVHITVDNADSGHTAIAAEAVDMYLTQIRALEGDAAADAAWKRVQAGYLLSEHLASSHGSESPRRLPAPAALDHLEEKVVGIFEAKARVSQHVHSCSRLQLGGQALTDWLSPASFETSLARKRFLDDLADARPWVCRGNSRRSKLIKEMVWGGKMFGAFTHSEVSVVEEWIDSLNNPDASPSLTSTSRAACETTIHGPLQLTLPLPVELFPPPRSAVPQAPISRELTVNLGARQVVDSEKLVALWLTHPCLLQRFVSIPSRSADSFGCAAMRVLRAQNGFQEAMPGVAGMDEVRRRGASPGLVELALEASRQLGLDGEPRDLQGVLEATRAPSRRFAMDMLTASLQPVRNRALLVGMALAFVQMREQLARRGLPSTRAAKAMTVMVEREKKDLLGVCVVALSADNGHYTELSHGFELARAEIDVEFAFISNVPFKKIHRGSWT</sequence>
<keyword evidence="2" id="KW-1185">Reference proteome</keyword>
<gene>
    <name evidence="1" type="ORF">SLS56_011487</name>
</gene>
<dbReference type="SMART" id="SM01236">
    <property type="entry name" value="Haem_oxygenase_2"/>
    <property type="match status" value="1"/>
</dbReference>
<dbReference type="Proteomes" id="UP001521116">
    <property type="component" value="Unassembled WGS sequence"/>
</dbReference>
<evidence type="ECO:0000313" key="1">
    <source>
        <dbReference type="EMBL" id="KAL1616274.1"/>
    </source>
</evidence>